<evidence type="ECO:0000313" key="1">
    <source>
        <dbReference type="EMBL" id="KAK8042816.1"/>
    </source>
</evidence>
<organism evidence="1 2">
    <name type="scientific">Apiospora phragmitis</name>
    <dbReference type="NCBI Taxonomy" id="2905665"/>
    <lineage>
        <taxon>Eukaryota</taxon>
        <taxon>Fungi</taxon>
        <taxon>Dikarya</taxon>
        <taxon>Ascomycota</taxon>
        <taxon>Pezizomycotina</taxon>
        <taxon>Sordariomycetes</taxon>
        <taxon>Xylariomycetidae</taxon>
        <taxon>Amphisphaeriales</taxon>
        <taxon>Apiosporaceae</taxon>
        <taxon>Apiospora</taxon>
    </lineage>
</organism>
<gene>
    <name evidence="1" type="ORF">PG994_013299</name>
</gene>
<sequence length="72" mass="7827">MNMYMTNQLDPDAIPRFALYCNHLPKCDGLAVGLRADCDDNEDGVADGLAELPGLHVLPGIVAEQEKKGEEQ</sequence>
<dbReference type="RefSeq" id="XP_066709669.1">
    <property type="nucleotide sequence ID" value="XM_066864708.1"/>
</dbReference>
<comment type="caution">
    <text evidence="1">The sequence shown here is derived from an EMBL/GenBank/DDBJ whole genome shotgun (WGS) entry which is preliminary data.</text>
</comment>
<dbReference type="GeneID" id="92097771"/>
<reference evidence="1 2" key="1">
    <citation type="submission" date="2023-01" db="EMBL/GenBank/DDBJ databases">
        <title>Analysis of 21 Apiospora genomes using comparative genomics revels a genus with tremendous synthesis potential of carbohydrate active enzymes and secondary metabolites.</title>
        <authorList>
            <person name="Sorensen T."/>
        </authorList>
    </citation>
    <scope>NUCLEOTIDE SEQUENCE [LARGE SCALE GENOMIC DNA]</scope>
    <source>
        <strain evidence="1 2">CBS 135458</strain>
    </source>
</reference>
<accession>A0ABR1T9Y1</accession>
<proteinExistence type="predicted"/>
<dbReference type="Proteomes" id="UP001480595">
    <property type="component" value="Unassembled WGS sequence"/>
</dbReference>
<name>A0ABR1T9Y1_9PEZI</name>
<protein>
    <submittedName>
        <fullName evidence="1">Uncharacterized protein</fullName>
    </submittedName>
</protein>
<dbReference type="EMBL" id="JAQQWL010000013">
    <property type="protein sequence ID" value="KAK8042816.1"/>
    <property type="molecule type" value="Genomic_DNA"/>
</dbReference>
<keyword evidence="2" id="KW-1185">Reference proteome</keyword>
<evidence type="ECO:0000313" key="2">
    <source>
        <dbReference type="Proteomes" id="UP001480595"/>
    </source>
</evidence>